<evidence type="ECO:0000256" key="1">
    <source>
        <dbReference type="SAM" id="MobiDB-lite"/>
    </source>
</evidence>
<sequence length="565" mass="63494">MQDQDLASDSNPSHNNGSESTQTTSQTSNTNADTHSTSSSHALIPTKNPQTLSANDQKISNSEFATNATTTNSATKNNNASTSLKSQLHTLSSPNAQQNNKNKQRSRPSLIKISKNKVSIQTCCGILELTWMKVLAVLGMIVCAFSFFVLLALLIYGQNSSAKQDIAILVARSNLMLYQAWIDAYTLVAAYSRNASYMWYYYEYQDDVKNLTNYLYEVVPKDTYNVSEATRVTRNLEISNDIAAKLISNGNFTQAVSFLTSDRFLSERASYGELQDSLLLYVLNSQKQAIESSEIATLTSLIYLSVALAITLPSVVFILGFAINRDGIYQKRLQRARAIELQDTMNNPKLRALFKKHCMKELNQENFDFLEQVDVYKKLCEHLFELVHSEDDSSTNSGDTSLHSPPHGVTNQDHHSSIVLQVPNLPNTMTASSSLSGLETSKKRQQSFSSATDLGNEVELMEARKYTLVKDIYNTFLDVNGMKSLNITKSSADVIKNALEQYENKTIHSLSDTLFDKLERDISITLLDSHFRFKQSMDFLKEMKIKKIHDLKTNRNEKSLDQEKK</sequence>
<feature type="transmembrane region" description="Helical" evidence="2">
    <location>
        <begin position="301"/>
        <end position="323"/>
    </location>
</feature>
<dbReference type="SUPFAM" id="SSF48097">
    <property type="entry name" value="Regulator of G-protein signaling, RGS"/>
    <property type="match status" value="1"/>
</dbReference>
<dbReference type="OrthoDB" id="10354279at2759"/>
<dbReference type="VEuPathDB" id="AmoebaDB:NfTy_090660"/>
<dbReference type="Proteomes" id="UP000444721">
    <property type="component" value="Unassembled WGS sequence"/>
</dbReference>
<dbReference type="OMA" id="AWINAYS"/>
<evidence type="ECO:0000313" key="4">
    <source>
        <dbReference type="EMBL" id="KAF0973600.1"/>
    </source>
</evidence>
<protein>
    <recommendedName>
        <fullName evidence="3">RGS domain-containing protein</fullName>
    </recommendedName>
</protein>
<proteinExistence type="predicted"/>
<keyword evidence="2" id="KW-0812">Transmembrane</keyword>
<keyword evidence="2" id="KW-0472">Membrane</keyword>
<comment type="caution">
    <text evidence="4">The sequence shown here is derived from an EMBL/GenBank/DDBJ whole genome shotgun (WGS) entry which is preliminary data.</text>
</comment>
<dbReference type="VEuPathDB" id="AmoebaDB:FDP41_008304"/>
<dbReference type="AlphaFoldDB" id="A0A6A5BHU4"/>
<reference evidence="4 5" key="1">
    <citation type="journal article" date="2019" name="Sci. Rep.">
        <title>Nanopore sequencing improves the draft genome of the human pathogenic amoeba Naegleria fowleri.</title>
        <authorList>
            <person name="Liechti N."/>
            <person name="Schurch N."/>
            <person name="Bruggmann R."/>
            <person name="Wittwer M."/>
        </authorList>
    </citation>
    <scope>NUCLEOTIDE SEQUENCE [LARGE SCALE GENOMIC DNA]</scope>
    <source>
        <strain evidence="4 5">ATCC 30894</strain>
    </source>
</reference>
<dbReference type="InterPro" id="IPR044926">
    <property type="entry name" value="RGS_subdomain_2"/>
</dbReference>
<dbReference type="GeneID" id="68115522"/>
<feature type="transmembrane region" description="Helical" evidence="2">
    <location>
        <begin position="134"/>
        <end position="156"/>
    </location>
</feature>
<feature type="compositionally biased region" description="Low complexity" evidence="1">
    <location>
        <begin position="15"/>
        <end position="31"/>
    </location>
</feature>
<evidence type="ECO:0000313" key="5">
    <source>
        <dbReference type="Proteomes" id="UP000444721"/>
    </source>
</evidence>
<dbReference type="RefSeq" id="XP_044558313.1">
    <property type="nucleotide sequence ID" value="XM_044712144.1"/>
</dbReference>
<dbReference type="PANTHER" id="PTHR10845:SF192">
    <property type="entry name" value="DOUBLE HIT, ISOFORM B"/>
    <property type="match status" value="1"/>
</dbReference>
<feature type="region of interest" description="Disordered" evidence="1">
    <location>
        <begin position="390"/>
        <end position="413"/>
    </location>
</feature>
<dbReference type="Gene3D" id="1.10.167.10">
    <property type="entry name" value="Regulator of G-protein Signalling 4, domain 2"/>
    <property type="match status" value="1"/>
</dbReference>
<dbReference type="InterPro" id="IPR016137">
    <property type="entry name" value="RGS"/>
</dbReference>
<organism evidence="4 5">
    <name type="scientific">Naegleria fowleri</name>
    <name type="common">Brain eating amoeba</name>
    <dbReference type="NCBI Taxonomy" id="5763"/>
    <lineage>
        <taxon>Eukaryota</taxon>
        <taxon>Discoba</taxon>
        <taxon>Heterolobosea</taxon>
        <taxon>Tetramitia</taxon>
        <taxon>Eutetramitia</taxon>
        <taxon>Vahlkampfiidae</taxon>
        <taxon>Naegleria</taxon>
    </lineage>
</organism>
<name>A0A6A5BHU4_NAEFO</name>
<feature type="compositionally biased region" description="Polar residues" evidence="1">
    <location>
        <begin position="1"/>
        <end position="14"/>
    </location>
</feature>
<evidence type="ECO:0000259" key="3">
    <source>
        <dbReference type="PROSITE" id="PS50132"/>
    </source>
</evidence>
<dbReference type="VEuPathDB" id="AmoebaDB:NF0002210"/>
<dbReference type="InterPro" id="IPR036305">
    <property type="entry name" value="RGS_sf"/>
</dbReference>
<feature type="domain" description="RGS" evidence="3">
    <location>
        <begin position="340"/>
        <end position="378"/>
    </location>
</feature>
<feature type="compositionally biased region" description="Polar residues" evidence="1">
    <location>
        <begin position="394"/>
        <end position="403"/>
    </location>
</feature>
<dbReference type="EMBL" id="VFQX01000060">
    <property type="protein sequence ID" value="KAF0973600.1"/>
    <property type="molecule type" value="Genomic_DNA"/>
</dbReference>
<gene>
    <name evidence="4" type="ORF">FDP41_008304</name>
</gene>
<dbReference type="SMART" id="SM00315">
    <property type="entry name" value="RGS"/>
    <property type="match status" value="1"/>
</dbReference>
<feature type="region of interest" description="Disordered" evidence="1">
    <location>
        <begin position="1"/>
        <end position="57"/>
    </location>
</feature>
<accession>A0A6A5BHU4</accession>
<evidence type="ECO:0000256" key="2">
    <source>
        <dbReference type="SAM" id="Phobius"/>
    </source>
</evidence>
<keyword evidence="5" id="KW-1185">Reference proteome</keyword>
<keyword evidence="2" id="KW-1133">Transmembrane helix</keyword>
<dbReference type="PANTHER" id="PTHR10845">
    <property type="entry name" value="REGULATOR OF G PROTEIN SIGNALING"/>
    <property type="match status" value="1"/>
</dbReference>
<dbReference type="PROSITE" id="PS50132">
    <property type="entry name" value="RGS"/>
    <property type="match status" value="1"/>
</dbReference>
<feature type="compositionally biased region" description="Polar residues" evidence="1">
    <location>
        <begin position="32"/>
        <end position="57"/>
    </location>
</feature>